<protein>
    <submittedName>
        <fullName evidence="2">Uncharacterized protein</fullName>
    </submittedName>
</protein>
<dbReference type="AlphaFoldDB" id="A0A1I6FIY4"/>
<gene>
    <name evidence="2" type="ORF">SAMN04488564_12311</name>
</gene>
<proteinExistence type="predicted"/>
<evidence type="ECO:0000313" key="3">
    <source>
        <dbReference type="Proteomes" id="UP000198583"/>
    </source>
</evidence>
<name>A0A1I6FIY4_9PSEU</name>
<evidence type="ECO:0000256" key="1">
    <source>
        <dbReference type="SAM" id="MobiDB-lite"/>
    </source>
</evidence>
<organism evidence="2 3">
    <name type="scientific">Lentzea waywayandensis</name>
    <dbReference type="NCBI Taxonomy" id="84724"/>
    <lineage>
        <taxon>Bacteria</taxon>
        <taxon>Bacillati</taxon>
        <taxon>Actinomycetota</taxon>
        <taxon>Actinomycetes</taxon>
        <taxon>Pseudonocardiales</taxon>
        <taxon>Pseudonocardiaceae</taxon>
        <taxon>Lentzea</taxon>
    </lineage>
</organism>
<sequence length="54" mass="5833">MDRLSGHFWITPDAELIIDELEGEAEMPAEITQESGSCRGGSTRKCAHLTSGAQ</sequence>
<dbReference type="EMBL" id="FOYL01000023">
    <property type="protein sequence ID" value="SFR29896.1"/>
    <property type="molecule type" value="Genomic_DNA"/>
</dbReference>
<evidence type="ECO:0000313" key="2">
    <source>
        <dbReference type="EMBL" id="SFR29896.1"/>
    </source>
</evidence>
<keyword evidence="3" id="KW-1185">Reference proteome</keyword>
<dbReference type="Proteomes" id="UP000198583">
    <property type="component" value="Unassembled WGS sequence"/>
</dbReference>
<accession>A0A1I6FIY4</accession>
<reference evidence="3" key="1">
    <citation type="submission" date="2016-10" db="EMBL/GenBank/DDBJ databases">
        <authorList>
            <person name="Varghese N."/>
            <person name="Submissions S."/>
        </authorList>
    </citation>
    <scope>NUCLEOTIDE SEQUENCE [LARGE SCALE GENOMIC DNA]</scope>
    <source>
        <strain evidence="3">DSM 44232</strain>
    </source>
</reference>
<feature type="region of interest" description="Disordered" evidence="1">
    <location>
        <begin position="31"/>
        <end position="54"/>
    </location>
</feature>